<comment type="caution">
    <text evidence="2">The sequence shown here is derived from an EMBL/GenBank/DDBJ whole genome shotgun (WGS) entry which is preliminary data.</text>
</comment>
<keyword evidence="1" id="KW-0472">Membrane</keyword>
<accession>A0A4C1S9N9</accession>
<dbReference type="Gene3D" id="2.60.120.200">
    <property type="match status" value="1"/>
</dbReference>
<dbReference type="SUPFAM" id="SSF49899">
    <property type="entry name" value="Concanavalin A-like lectins/glucanases"/>
    <property type="match status" value="1"/>
</dbReference>
<dbReference type="Proteomes" id="UP000299102">
    <property type="component" value="Unassembled WGS sequence"/>
</dbReference>
<proteinExistence type="predicted"/>
<dbReference type="EMBL" id="BGZK01003231">
    <property type="protein sequence ID" value="GBO98952.1"/>
    <property type="molecule type" value="Genomic_DNA"/>
</dbReference>
<dbReference type="OrthoDB" id="446173at2759"/>
<dbReference type="InterPro" id="IPR013320">
    <property type="entry name" value="ConA-like_dom_sf"/>
</dbReference>
<organism evidence="2 3">
    <name type="scientific">Eumeta variegata</name>
    <name type="common">Bagworm moth</name>
    <name type="synonym">Eumeta japonica</name>
    <dbReference type="NCBI Taxonomy" id="151549"/>
    <lineage>
        <taxon>Eukaryota</taxon>
        <taxon>Metazoa</taxon>
        <taxon>Ecdysozoa</taxon>
        <taxon>Arthropoda</taxon>
        <taxon>Hexapoda</taxon>
        <taxon>Insecta</taxon>
        <taxon>Pterygota</taxon>
        <taxon>Neoptera</taxon>
        <taxon>Endopterygota</taxon>
        <taxon>Lepidoptera</taxon>
        <taxon>Glossata</taxon>
        <taxon>Ditrysia</taxon>
        <taxon>Tineoidea</taxon>
        <taxon>Psychidae</taxon>
        <taxon>Oiketicinae</taxon>
        <taxon>Eumeta</taxon>
    </lineage>
</organism>
<evidence type="ECO:0000256" key="1">
    <source>
        <dbReference type="SAM" id="Phobius"/>
    </source>
</evidence>
<gene>
    <name evidence="2" type="ORF">EVAR_39168_1</name>
</gene>
<evidence type="ECO:0000313" key="2">
    <source>
        <dbReference type="EMBL" id="GBO98952.1"/>
    </source>
</evidence>
<keyword evidence="1" id="KW-1133">Transmembrane helix</keyword>
<sequence>MVRMERLGSLFTIMWRRPTSTDSFLHSSRAGGWWCTCPGPHTESGACHLAPCEAHTHLVAVFNGEGSLVFNFDNKRSALFHAYIRFMPLSAHGVLIRRGSVNDQNGLFVQLSLHRWRLCAEANGPAKNCGITRICSTRLFDPTTWHSAVFAVTGDGILVRIDDFAYIRGSFSCDPELYDEPFVIHVGEKFHGELQEIIINFIPLNFKIEKKFNEFGYTFFPNAATNIAYEKGSIAEGFLLLQDDQYLRLPCFYGQHEWFLKLTVKPQWHSGGTPETLKWKLSDDVGSFTGLIASLRINGILQDLLEFSVERHRNDIIQVSSRTASISGSYRETAWGKSGRLNLTCLHARSIRSPQSAYWLYLDTGIESAFKDKVRSIEDGRVLRLVATADNNLRGFYTCRARVGRHVRNVATYGVIGQALKYTHSLDSTTFFAICTSGILVVVTLGWLIFEAFYDLRHGYGFFRDLHISPEEEAEAICKFIDLNSKEIGSKSAIRLAKTRARSLALTRRVASEQSSTTHFELKNMPSHNFVEDLSADSGSYEQSHLPNIKKVIDNDVMVYRCEPSYISSPRHGSCISSKRKFNSVSSGALSIPCDEKTSTTSQVATVKSKSFTMSPGQKIIEKFRQLYNED</sequence>
<keyword evidence="3" id="KW-1185">Reference proteome</keyword>
<protein>
    <submittedName>
        <fullName evidence="2">Uncharacterized protein</fullName>
    </submittedName>
</protein>
<name>A0A4C1S9N9_EUMVA</name>
<evidence type="ECO:0000313" key="3">
    <source>
        <dbReference type="Proteomes" id="UP000299102"/>
    </source>
</evidence>
<keyword evidence="1" id="KW-0812">Transmembrane</keyword>
<reference evidence="2 3" key="1">
    <citation type="journal article" date="2019" name="Commun. Biol.">
        <title>The bagworm genome reveals a unique fibroin gene that provides high tensile strength.</title>
        <authorList>
            <person name="Kono N."/>
            <person name="Nakamura H."/>
            <person name="Ohtoshi R."/>
            <person name="Tomita M."/>
            <person name="Numata K."/>
            <person name="Arakawa K."/>
        </authorList>
    </citation>
    <scope>NUCLEOTIDE SEQUENCE [LARGE SCALE GENOMIC DNA]</scope>
</reference>
<feature type="transmembrane region" description="Helical" evidence="1">
    <location>
        <begin position="431"/>
        <end position="454"/>
    </location>
</feature>
<dbReference type="AlphaFoldDB" id="A0A4C1S9N9"/>